<feature type="chain" id="PRO_5033001575" description="Sel1 repeat family protein" evidence="1">
    <location>
        <begin position="20"/>
        <end position="100"/>
    </location>
</feature>
<accession>A0A7D5I8V5</accession>
<evidence type="ECO:0008006" key="4">
    <source>
        <dbReference type="Google" id="ProtNLM"/>
    </source>
</evidence>
<dbReference type="EMBL" id="CP055306">
    <property type="protein sequence ID" value="QLB39593.1"/>
    <property type="molecule type" value="Genomic_DNA"/>
</dbReference>
<feature type="signal peptide" evidence="1">
    <location>
        <begin position="1"/>
        <end position="19"/>
    </location>
</feature>
<organism evidence="2 3">
    <name type="scientific">Mannheimia pernigra</name>
    <dbReference type="NCBI Taxonomy" id="111844"/>
    <lineage>
        <taxon>Bacteria</taxon>
        <taxon>Pseudomonadati</taxon>
        <taxon>Pseudomonadota</taxon>
        <taxon>Gammaproteobacteria</taxon>
        <taxon>Pasteurellales</taxon>
        <taxon>Pasteurellaceae</taxon>
        <taxon>Mannheimia</taxon>
    </lineage>
</organism>
<keyword evidence="1" id="KW-0732">Signal</keyword>
<dbReference type="PROSITE" id="PS51257">
    <property type="entry name" value="PROKAR_LIPOPROTEIN"/>
    <property type="match status" value="1"/>
</dbReference>
<evidence type="ECO:0000256" key="1">
    <source>
        <dbReference type="SAM" id="SignalP"/>
    </source>
</evidence>
<gene>
    <name evidence="2" type="ORF">HV559_01140</name>
</gene>
<protein>
    <recommendedName>
        <fullName evidence="4">Sel1 repeat family protein</fullName>
    </recommendedName>
</protein>
<sequence>MRSKINMIAVGLLSFGLMACEANKNNQLQESEVAKFDIKYCSDSAISDFKSGEGHYDSGRFDLAFDAFFKASTQDCANADFFIANMYANGQVEGNTKAEN</sequence>
<dbReference type="RefSeq" id="WP_176809342.1">
    <property type="nucleotide sequence ID" value="NZ_CP055306.1"/>
</dbReference>
<proteinExistence type="predicted"/>
<keyword evidence="3" id="KW-1185">Reference proteome</keyword>
<evidence type="ECO:0000313" key="3">
    <source>
        <dbReference type="Proteomes" id="UP000509660"/>
    </source>
</evidence>
<reference evidence="2 3" key="1">
    <citation type="submission" date="2020-06" db="EMBL/GenBank/DDBJ databases">
        <title>Mannheimia pernigra sp. nov. isolated from bovine respiratory tract.</title>
        <authorList>
            <person name="Kuhnert P."/>
            <person name="Akarsu-Egger H."/>
        </authorList>
    </citation>
    <scope>NUCLEOTIDE SEQUENCE [LARGE SCALE GENOMIC DNA]</scope>
    <source>
        <strain evidence="2 3">BNO311</strain>
    </source>
</reference>
<evidence type="ECO:0000313" key="2">
    <source>
        <dbReference type="EMBL" id="QLB39593.1"/>
    </source>
</evidence>
<dbReference type="AlphaFoldDB" id="A0A7D5I8V5"/>
<dbReference type="Proteomes" id="UP000509660">
    <property type="component" value="Chromosome"/>
</dbReference>
<name>A0A7D5I8V5_9PAST</name>